<protein>
    <submittedName>
        <fullName evidence="2">Uncharacterized protein</fullName>
    </submittedName>
</protein>
<dbReference type="AlphaFoldDB" id="D1C250"/>
<feature type="compositionally biased region" description="Basic and acidic residues" evidence="1">
    <location>
        <begin position="1"/>
        <end position="21"/>
    </location>
</feature>
<keyword evidence="3" id="KW-1185">Reference proteome</keyword>
<evidence type="ECO:0000256" key="1">
    <source>
        <dbReference type="SAM" id="MobiDB-lite"/>
    </source>
</evidence>
<feature type="compositionally biased region" description="Basic and acidic residues" evidence="1">
    <location>
        <begin position="39"/>
        <end position="68"/>
    </location>
</feature>
<dbReference type="InParanoid" id="D1C250"/>
<gene>
    <name evidence="2" type="ordered locus">Sthe_0880</name>
</gene>
<dbReference type="KEGG" id="sti:Sthe_0880"/>
<organism evidence="2 3">
    <name type="scientific">Sphaerobacter thermophilus (strain ATCC 49802 / DSM 20745 / KCCM 41009 / NCIMB 13125 / S 6022)</name>
    <dbReference type="NCBI Taxonomy" id="479434"/>
    <lineage>
        <taxon>Bacteria</taxon>
        <taxon>Pseudomonadati</taxon>
        <taxon>Thermomicrobiota</taxon>
        <taxon>Thermomicrobia</taxon>
        <taxon>Sphaerobacterales</taxon>
        <taxon>Sphaerobacterineae</taxon>
        <taxon>Sphaerobacteraceae</taxon>
        <taxon>Sphaerobacter</taxon>
    </lineage>
</organism>
<dbReference type="EMBL" id="CP001823">
    <property type="protein sequence ID" value="ACZ38317.1"/>
    <property type="molecule type" value="Genomic_DNA"/>
</dbReference>
<dbReference type="RefSeq" id="WP_012871364.1">
    <property type="nucleotide sequence ID" value="NC_013523.1"/>
</dbReference>
<dbReference type="Proteomes" id="UP000002027">
    <property type="component" value="Chromosome 1"/>
</dbReference>
<name>D1C250_SPHTD</name>
<reference evidence="2 3" key="2">
    <citation type="journal article" date="2010" name="Stand. Genomic Sci.">
        <title>Complete genome sequence of Desulfohalobium retbaense type strain (HR(100)).</title>
        <authorList>
            <person name="Spring S."/>
            <person name="Nolan M."/>
            <person name="Lapidus A."/>
            <person name="Glavina Del Rio T."/>
            <person name="Copeland A."/>
            <person name="Tice H."/>
            <person name="Cheng J.F."/>
            <person name="Lucas S."/>
            <person name="Land M."/>
            <person name="Chen F."/>
            <person name="Bruce D."/>
            <person name="Goodwin L."/>
            <person name="Pitluck S."/>
            <person name="Ivanova N."/>
            <person name="Mavromatis K."/>
            <person name="Mikhailova N."/>
            <person name="Pati A."/>
            <person name="Chen A."/>
            <person name="Palaniappan K."/>
            <person name="Hauser L."/>
            <person name="Chang Y.J."/>
            <person name="Jeffries C.D."/>
            <person name="Munk C."/>
            <person name="Kiss H."/>
            <person name="Chain P."/>
            <person name="Han C."/>
            <person name="Brettin T."/>
            <person name="Detter J.C."/>
            <person name="Schuler E."/>
            <person name="Goker M."/>
            <person name="Rohde M."/>
            <person name="Bristow J."/>
            <person name="Eisen J.A."/>
            <person name="Markowitz V."/>
            <person name="Hugenholtz P."/>
            <person name="Kyrpides N.C."/>
            <person name="Klenk H.P."/>
        </authorList>
    </citation>
    <scope>NUCLEOTIDE SEQUENCE [LARGE SCALE GENOMIC DNA]</scope>
    <source>
        <strain evidence="3">ATCC 49802 / DSM 20745 / S 6022</strain>
    </source>
</reference>
<feature type="region of interest" description="Disordered" evidence="1">
    <location>
        <begin position="1"/>
        <end position="83"/>
    </location>
</feature>
<reference evidence="3" key="1">
    <citation type="submission" date="2009-11" db="EMBL/GenBank/DDBJ databases">
        <title>The complete chromosome 1 of Sphaerobacter thermophilus DSM 20745.</title>
        <authorList>
            <person name="Lucas S."/>
            <person name="Copeland A."/>
            <person name="Lapidus A."/>
            <person name="Glavina del Rio T."/>
            <person name="Dalin E."/>
            <person name="Tice H."/>
            <person name="Bruce D."/>
            <person name="Goodwin L."/>
            <person name="Pitluck S."/>
            <person name="Kyrpides N."/>
            <person name="Mavromatis K."/>
            <person name="Ivanova N."/>
            <person name="Mikhailova N."/>
            <person name="LaButti K.M."/>
            <person name="Clum A."/>
            <person name="Sun H.I."/>
            <person name="Brettin T."/>
            <person name="Detter J.C."/>
            <person name="Han C."/>
            <person name="Larimer F."/>
            <person name="Land M."/>
            <person name="Hauser L."/>
            <person name="Markowitz V."/>
            <person name="Cheng J.F."/>
            <person name="Hugenholtz P."/>
            <person name="Woyke T."/>
            <person name="Wu D."/>
            <person name="Steenblock K."/>
            <person name="Schneider S."/>
            <person name="Pukall R."/>
            <person name="Goeker M."/>
            <person name="Klenk H.P."/>
            <person name="Eisen J.A."/>
        </authorList>
    </citation>
    <scope>NUCLEOTIDE SEQUENCE [LARGE SCALE GENOMIC DNA]</scope>
    <source>
        <strain evidence="3">ATCC 49802 / DSM 20745 / S 6022</strain>
    </source>
</reference>
<evidence type="ECO:0000313" key="3">
    <source>
        <dbReference type="Proteomes" id="UP000002027"/>
    </source>
</evidence>
<proteinExistence type="predicted"/>
<sequence>MSSSDKERNQRANDEKADRESSASQASGRRQSRAASKRQTQETKQRTGKAADERQREEQAAGNDDRRSTQAGRRPVANGQVFDPSAAIKVERLRLVRRWREAGLTYSAIYAYSQVMERYPCTGASRAAAEELLEMAKEQLDEDRYYTALGIFNRLEELA</sequence>
<accession>D1C250</accession>
<dbReference type="HOGENOM" id="CLU_1659624_0_0_0"/>
<evidence type="ECO:0000313" key="2">
    <source>
        <dbReference type="EMBL" id="ACZ38317.1"/>
    </source>
</evidence>
<dbReference type="STRING" id="479434.Sthe_0880"/>